<sequence length="435" mass="47231">MPPSLLRVRLSVPSSIVSRRSSAPSHSISCHSSAHSAHCHSSHSAFHSAFRLSQSRRRLMTTGGGTTGPGAIVSSGAPGATTGASPGNGGQGKFRKINSLFDLKATSRDTVLFYHPQYQSLAESIASASENVILGDMRWASFPDGFPNLYVHHASAIRNQHVCFLADFHDPRTIFEQLSVMFAVPRMYVASFTVVLPFFPTGTLERMEDEGDIATASTLARMLSSIPLSRGGPTSCVIYDIHALQERFYFGDNIMPVFMSGVPLLRQRLRELPDASDVVVAYPDEGAHKRFHAFFPDYHAVVCTKVRDGAKRIVRLKEGEPKGKHVVIVDDLVQSGGTLLECARLLSSIGAKRVSAYATHGVFPNESWKRFLPTSSEEASTVPAKRAHDGAASTSCNFAYFWITDSVPHVASAVRGVEPFEVLSLAESIANAIQI</sequence>
<dbReference type="SMART" id="SM01400">
    <property type="entry name" value="Pribosyltran_N"/>
    <property type="match status" value="1"/>
</dbReference>
<comment type="caution">
    <text evidence="8">The sequence shown here is derived from an EMBL/GenBank/DDBJ whole genome shotgun (WGS) entry which is preliminary data.</text>
</comment>
<evidence type="ECO:0000256" key="5">
    <source>
        <dbReference type="SAM" id="MobiDB-lite"/>
    </source>
</evidence>
<evidence type="ECO:0000259" key="6">
    <source>
        <dbReference type="Pfam" id="PF00156"/>
    </source>
</evidence>
<dbReference type="GO" id="GO:0006015">
    <property type="term" value="P:5-phosphoribose 1-diphosphate biosynthetic process"/>
    <property type="evidence" value="ECO:0007669"/>
    <property type="project" value="TreeGrafter"/>
</dbReference>
<comment type="similarity">
    <text evidence="1 4">Belongs to the ribose-phosphate pyrophosphokinase family.</text>
</comment>
<dbReference type="PANTHER" id="PTHR10210:SF45">
    <property type="entry name" value="RIBOSE-PHOSPHATE PYROPHOSPHOKINASE 3, CHLOROPLASTIC"/>
    <property type="match status" value="1"/>
</dbReference>
<dbReference type="GO" id="GO:0006164">
    <property type="term" value="P:purine nucleotide biosynthetic process"/>
    <property type="evidence" value="ECO:0007669"/>
    <property type="project" value="TreeGrafter"/>
</dbReference>
<dbReference type="GO" id="GO:0002189">
    <property type="term" value="C:ribose phosphate diphosphokinase complex"/>
    <property type="evidence" value="ECO:0007669"/>
    <property type="project" value="TreeGrafter"/>
</dbReference>
<dbReference type="GO" id="GO:0000287">
    <property type="term" value="F:magnesium ion binding"/>
    <property type="evidence" value="ECO:0007669"/>
    <property type="project" value="InterPro"/>
</dbReference>
<protein>
    <recommendedName>
        <fullName evidence="10">Phosphoribosyltransferase domain-containing protein</fullName>
    </recommendedName>
</protein>
<evidence type="ECO:0000259" key="7">
    <source>
        <dbReference type="Pfam" id="PF13793"/>
    </source>
</evidence>
<dbReference type="NCBIfam" id="TIGR01251">
    <property type="entry name" value="ribP_PPkin"/>
    <property type="match status" value="1"/>
</dbReference>
<keyword evidence="9" id="KW-1185">Reference proteome</keyword>
<dbReference type="Pfam" id="PF00156">
    <property type="entry name" value="Pribosyltran"/>
    <property type="match status" value="1"/>
</dbReference>
<reference evidence="8" key="1">
    <citation type="submission" date="2020-10" db="EMBL/GenBank/DDBJ databases">
        <title>Unveiling of a novel bifunctional photoreceptor, Dualchrome1, isolated from a cosmopolitan green alga.</title>
        <authorList>
            <person name="Suzuki S."/>
            <person name="Kawachi M."/>
        </authorList>
    </citation>
    <scope>NUCLEOTIDE SEQUENCE</scope>
    <source>
        <strain evidence="8">NIES 2893</strain>
    </source>
</reference>
<dbReference type="CDD" id="cd06223">
    <property type="entry name" value="PRTases_typeI"/>
    <property type="match status" value="1"/>
</dbReference>
<dbReference type="GO" id="GO:0005737">
    <property type="term" value="C:cytoplasm"/>
    <property type="evidence" value="ECO:0007669"/>
    <property type="project" value="TreeGrafter"/>
</dbReference>
<gene>
    <name evidence="8" type="ORF">PPROV_000201300</name>
</gene>
<feature type="region of interest" description="Disordered" evidence="5">
    <location>
        <begin position="62"/>
        <end position="91"/>
    </location>
</feature>
<feature type="domain" description="Phosphoribosyltransferase" evidence="6">
    <location>
        <begin position="254"/>
        <end position="360"/>
    </location>
</feature>
<evidence type="ECO:0000256" key="1">
    <source>
        <dbReference type="ARBA" id="ARBA00006478"/>
    </source>
</evidence>
<dbReference type="PANTHER" id="PTHR10210">
    <property type="entry name" value="RIBOSE-PHOSPHATE DIPHOSPHOKINASE FAMILY MEMBER"/>
    <property type="match status" value="1"/>
</dbReference>
<dbReference type="InterPro" id="IPR000836">
    <property type="entry name" value="PRTase_dom"/>
</dbReference>
<dbReference type="SUPFAM" id="SSF53271">
    <property type="entry name" value="PRTase-like"/>
    <property type="match status" value="2"/>
</dbReference>
<keyword evidence="2 4" id="KW-0545">Nucleotide biosynthesis</keyword>
<dbReference type="Proteomes" id="UP000660262">
    <property type="component" value="Unassembled WGS sequence"/>
</dbReference>
<organism evidence="8 9">
    <name type="scientific">Pycnococcus provasolii</name>
    <dbReference type="NCBI Taxonomy" id="41880"/>
    <lineage>
        <taxon>Eukaryota</taxon>
        <taxon>Viridiplantae</taxon>
        <taxon>Chlorophyta</taxon>
        <taxon>Pseudoscourfieldiophyceae</taxon>
        <taxon>Pseudoscourfieldiales</taxon>
        <taxon>Pycnococcaceae</taxon>
        <taxon>Pycnococcus</taxon>
    </lineage>
</organism>
<dbReference type="InterPro" id="IPR029099">
    <property type="entry name" value="Pribosyltran_N"/>
</dbReference>
<comment type="catalytic activity">
    <reaction evidence="3">
        <text>D-ribose 5-phosphate + ATP = 5-phospho-alpha-D-ribose 1-diphosphate + AMP + H(+)</text>
        <dbReference type="Rhea" id="RHEA:15609"/>
        <dbReference type="ChEBI" id="CHEBI:15378"/>
        <dbReference type="ChEBI" id="CHEBI:30616"/>
        <dbReference type="ChEBI" id="CHEBI:58017"/>
        <dbReference type="ChEBI" id="CHEBI:78346"/>
        <dbReference type="ChEBI" id="CHEBI:456215"/>
        <dbReference type="EC" id="2.7.6.1"/>
    </reaction>
</comment>
<dbReference type="InterPro" id="IPR029057">
    <property type="entry name" value="PRTase-like"/>
</dbReference>
<dbReference type="EMBL" id="BNJQ01000005">
    <property type="protein sequence ID" value="GHP03258.1"/>
    <property type="molecule type" value="Genomic_DNA"/>
</dbReference>
<evidence type="ECO:0000256" key="2">
    <source>
        <dbReference type="ARBA" id="ARBA00022727"/>
    </source>
</evidence>
<dbReference type="Gene3D" id="3.40.50.2020">
    <property type="match status" value="2"/>
</dbReference>
<evidence type="ECO:0000256" key="4">
    <source>
        <dbReference type="RuleBase" id="RU004324"/>
    </source>
</evidence>
<dbReference type="Pfam" id="PF13793">
    <property type="entry name" value="Pribosyltran_N"/>
    <property type="match status" value="1"/>
</dbReference>
<dbReference type="InterPro" id="IPR005946">
    <property type="entry name" value="Rib-P_diPkinase"/>
</dbReference>
<proteinExistence type="inferred from homology"/>
<name>A0A830H983_9CHLO</name>
<evidence type="ECO:0000313" key="8">
    <source>
        <dbReference type="EMBL" id="GHP03258.1"/>
    </source>
</evidence>
<dbReference type="AlphaFoldDB" id="A0A830H983"/>
<dbReference type="OrthoDB" id="10263753at2759"/>
<feature type="compositionally biased region" description="Low complexity" evidence="5">
    <location>
        <begin position="74"/>
        <end position="85"/>
    </location>
</feature>
<feature type="domain" description="Ribose-phosphate pyrophosphokinase N-terminal" evidence="7">
    <location>
        <begin position="112"/>
        <end position="225"/>
    </location>
</feature>
<accession>A0A830H983</accession>
<evidence type="ECO:0000313" key="9">
    <source>
        <dbReference type="Proteomes" id="UP000660262"/>
    </source>
</evidence>
<evidence type="ECO:0000256" key="3">
    <source>
        <dbReference type="ARBA" id="ARBA00049535"/>
    </source>
</evidence>
<evidence type="ECO:0008006" key="10">
    <source>
        <dbReference type="Google" id="ProtNLM"/>
    </source>
</evidence>
<dbReference type="GO" id="GO:0004749">
    <property type="term" value="F:ribose phosphate diphosphokinase activity"/>
    <property type="evidence" value="ECO:0007669"/>
    <property type="project" value="UniProtKB-EC"/>
</dbReference>